<dbReference type="CDD" id="cd06261">
    <property type="entry name" value="TM_PBP2"/>
    <property type="match status" value="1"/>
</dbReference>
<dbReference type="GO" id="GO:0055085">
    <property type="term" value="P:transmembrane transport"/>
    <property type="evidence" value="ECO:0007669"/>
    <property type="project" value="InterPro"/>
</dbReference>
<evidence type="ECO:0000256" key="5">
    <source>
        <dbReference type="ARBA" id="ARBA00022989"/>
    </source>
</evidence>
<dbReference type="GO" id="GO:0005886">
    <property type="term" value="C:plasma membrane"/>
    <property type="evidence" value="ECO:0007669"/>
    <property type="project" value="UniProtKB-SubCell"/>
</dbReference>
<evidence type="ECO:0000313" key="10">
    <source>
        <dbReference type="Proteomes" id="UP000199012"/>
    </source>
</evidence>
<dbReference type="InterPro" id="IPR029058">
    <property type="entry name" value="AB_hydrolase_fold"/>
</dbReference>
<dbReference type="InterPro" id="IPR013094">
    <property type="entry name" value="AB_hydrolase_3"/>
</dbReference>
<dbReference type="PROSITE" id="PS50928">
    <property type="entry name" value="ABC_TM1"/>
    <property type="match status" value="1"/>
</dbReference>
<keyword evidence="2 7" id="KW-0813">Transport</keyword>
<evidence type="ECO:0000256" key="3">
    <source>
        <dbReference type="ARBA" id="ARBA00022475"/>
    </source>
</evidence>
<dbReference type="PANTHER" id="PTHR43744">
    <property type="entry name" value="ABC TRANSPORTER PERMEASE PROTEIN MG189-RELATED-RELATED"/>
    <property type="match status" value="1"/>
</dbReference>
<comment type="similarity">
    <text evidence="7">Belongs to the binding-protein-dependent transport system permease family.</text>
</comment>
<dbReference type="PANTHER" id="PTHR43744:SF12">
    <property type="entry name" value="ABC TRANSPORTER PERMEASE PROTEIN MG189-RELATED"/>
    <property type="match status" value="1"/>
</dbReference>
<dbReference type="Proteomes" id="UP000199012">
    <property type="component" value="Unassembled WGS sequence"/>
</dbReference>
<dbReference type="GO" id="GO:0016787">
    <property type="term" value="F:hydrolase activity"/>
    <property type="evidence" value="ECO:0007669"/>
    <property type="project" value="InterPro"/>
</dbReference>
<dbReference type="Pfam" id="PF07859">
    <property type="entry name" value="Abhydrolase_3"/>
    <property type="match status" value="1"/>
</dbReference>
<keyword evidence="4 7" id="KW-0812">Transmembrane</keyword>
<evidence type="ECO:0000256" key="4">
    <source>
        <dbReference type="ARBA" id="ARBA00022692"/>
    </source>
</evidence>
<feature type="transmembrane region" description="Helical" evidence="7">
    <location>
        <begin position="103"/>
        <end position="125"/>
    </location>
</feature>
<dbReference type="EMBL" id="FOKA01000004">
    <property type="protein sequence ID" value="SFA97268.1"/>
    <property type="molecule type" value="Genomic_DNA"/>
</dbReference>
<comment type="subcellular location">
    <subcellularLocation>
        <location evidence="1 7">Cell membrane</location>
        <topology evidence="1 7">Multi-pass membrane protein</topology>
    </subcellularLocation>
</comment>
<feature type="transmembrane region" description="Helical" evidence="7">
    <location>
        <begin position="192"/>
        <end position="215"/>
    </location>
</feature>
<evidence type="ECO:0000313" key="9">
    <source>
        <dbReference type="EMBL" id="SFA97268.1"/>
    </source>
</evidence>
<keyword evidence="5 7" id="KW-1133">Transmembrane helix</keyword>
<dbReference type="AlphaFoldDB" id="A0A1I0XAF5"/>
<sequence length="600" mass="63713">MIVSQRELWTGRLLLVVLMAVTVMPFVSLFVTALHPAGTYPSGLEWPESPQWSNFARAFEAADMGRLLVSSVLIELGVVPLALLIATLAGFALGHLRAPGGRVIFIAFVLGLTLPFEGIIIPLYYQMRDLGLLNTRWAIILPLLGLFMPFAVFWMRAHFVNVPPDISEAARIDGATTWQLFWRIHVPLSTPALSSLAILLFLWTWNQFLLAVVLVDDPSQRTMAGALGAFQGQWGTDIPLLCAGSLLIHADAADLPRLPAPVRHGAAAGLGQGMTAPAGLSRLPRPPFDPELEAVLLARRDEVVTTLTAEEIPGLRRRSATADALAPLLEDGTWTSSVHVVPGAARGPDVRLVLLRPVDAPTAAPCLYHLHGGGLVTGSAYDDLAVAAQLAARAGCAVASVDYRLAPEHPFPAAVEDAYAGLVWLADAAPGLGLDPTRLVVGGISAGGGLAAATALLARDRGGPPLLGQLLVCPMLDDRDGSPSAEQMRGAGAWDADANATAWRAYLGDRYGGEDVPAHAAPARATDLTGLPPAFLDVGSAETFRDEVVAYAERIWLAGGRAELHVWPGGFHGFDALVPDAAVSRDARRARLRWLARVLS</sequence>
<keyword evidence="10" id="KW-1185">Reference proteome</keyword>
<gene>
    <name evidence="9" type="ORF">SAMN05421867_104205</name>
</gene>
<feature type="transmembrane region" description="Helical" evidence="7">
    <location>
        <begin position="12"/>
        <end position="34"/>
    </location>
</feature>
<evidence type="ECO:0000256" key="6">
    <source>
        <dbReference type="ARBA" id="ARBA00023136"/>
    </source>
</evidence>
<dbReference type="Pfam" id="PF00528">
    <property type="entry name" value="BPD_transp_1"/>
    <property type="match status" value="1"/>
</dbReference>
<dbReference type="STRING" id="988821.SAMN05421867_104205"/>
<keyword evidence="3" id="KW-1003">Cell membrane</keyword>
<feature type="transmembrane region" description="Helical" evidence="7">
    <location>
        <begin position="67"/>
        <end position="91"/>
    </location>
</feature>
<feature type="domain" description="ABC transmembrane type-1" evidence="8">
    <location>
        <begin position="68"/>
        <end position="259"/>
    </location>
</feature>
<keyword evidence="6 7" id="KW-0472">Membrane</keyword>
<evidence type="ECO:0000256" key="1">
    <source>
        <dbReference type="ARBA" id="ARBA00004651"/>
    </source>
</evidence>
<dbReference type="Gene3D" id="1.10.3720.10">
    <property type="entry name" value="MetI-like"/>
    <property type="match status" value="1"/>
</dbReference>
<dbReference type="InterPro" id="IPR000515">
    <property type="entry name" value="MetI-like"/>
</dbReference>
<dbReference type="SUPFAM" id="SSF53474">
    <property type="entry name" value="alpha/beta-Hydrolases"/>
    <property type="match status" value="1"/>
</dbReference>
<evidence type="ECO:0000256" key="7">
    <source>
        <dbReference type="RuleBase" id="RU363032"/>
    </source>
</evidence>
<proteinExistence type="inferred from homology"/>
<protein>
    <submittedName>
        <fullName evidence="9">ABC-type glycerol-3-phosphate transport system, permease component</fullName>
    </submittedName>
</protein>
<name>A0A1I0XAF5_9CELL</name>
<dbReference type="InterPro" id="IPR035906">
    <property type="entry name" value="MetI-like_sf"/>
</dbReference>
<feature type="transmembrane region" description="Helical" evidence="7">
    <location>
        <begin position="137"/>
        <end position="155"/>
    </location>
</feature>
<dbReference type="Gene3D" id="3.40.50.1820">
    <property type="entry name" value="alpha/beta hydrolase"/>
    <property type="match status" value="1"/>
</dbReference>
<dbReference type="SUPFAM" id="SSF161098">
    <property type="entry name" value="MetI-like"/>
    <property type="match status" value="1"/>
</dbReference>
<organism evidence="9 10">
    <name type="scientific">Cellulomonas marina</name>
    <dbReference type="NCBI Taxonomy" id="988821"/>
    <lineage>
        <taxon>Bacteria</taxon>
        <taxon>Bacillati</taxon>
        <taxon>Actinomycetota</taxon>
        <taxon>Actinomycetes</taxon>
        <taxon>Micrococcales</taxon>
        <taxon>Cellulomonadaceae</taxon>
        <taxon>Cellulomonas</taxon>
    </lineage>
</organism>
<reference evidence="9 10" key="1">
    <citation type="submission" date="2016-10" db="EMBL/GenBank/DDBJ databases">
        <authorList>
            <person name="de Groot N.N."/>
        </authorList>
    </citation>
    <scope>NUCLEOTIDE SEQUENCE [LARGE SCALE GENOMIC DNA]</scope>
    <source>
        <strain evidence="9 10">CGMCC 4.6945</strain>
    </source>
</reference>
<accession>A0A1I0XAF5</accession>
<evidence type="ECO:0000259" key="8">
    <source>
        <dbReference type="PROSITE" id="PS50928"/>
    </source>
</evidence>
<evidence type="ECO:0000256" key="2">
    <source>
        <dbReference type="ARBA" id="ARBA00022448"/>
    </source>
</evidence>